<dbReference type="RefSeq" id="WP_137260491.1">
    <property type="nucleotide sequence ID" value="NZ_SZQL01000002.1"/>
</dbReference>
<evidence type="ECO:0000256" key="1">
    <source>
        <dbReference type="SAM" id="MobiDB-lite"/>
    </source>
</evidence>
<gene>
    <name evidence="2" type="ORF">FC093_04140</name>
</gene>
<feature type="compositionally biased region" description="Basic and acidic residues" evidence="1">
    <location>
        <begin position="21"/>
        <end position="37"/>
    </location>
</feature>
<proteinExistence type="predicted"/>
<reference evidence="2 3" key="1">
    <citation type="submission" date="2019-05" db="EMBL/GenBank/DDBJ databases">
        <title>Panacibacter sp. strain 17mud1-8 Genome sequencing and assembly.</title>
        <authorList>
            <person name="Chhetri G."/>
        </authorList>
    </citation>
    <scope>NUCLEOTIDE SEQUENCE [LARGE SCALE GENOMIC DNA]</scope>
    <source>
        <strain evidence="2 3">17mud1-8</strain>
    </source>
</reference>
<evidence type="ECO:0000313" key="2">
    <source>
        <dbReference type="EMBL" id="TKK70892.1"/>
    </source>
</evidence>
<feature type="compositionally biased region" description="Basic and acidic residues" evidence="1">
    <location>
        <begin position="46"/>
        <end position="65"/>
    </location>
</feature>
<feature type="region of interest" description="Disordered" evidence="1">
    <location>
        <begin position="1"/>
        <end position="65"/>
    </location>
</feature>
<keyword evidence="3" id="KW-1185">Reference proteome</keyword>
<name>A0A4U3L794_9BACT</name>
<dbReference type="Proteomes" id="UP000305848">
    <property type="component" value="Unassembled WGS sequence"/>
</dbReference>
<protein>
    <submittedName>
        <fullName evidence="2">Uncharacterized protein</fullName>
    </submittedName>
</protein>
<feature type="compositionally biased region" description="Basic and acidic residues" evidence="1">
    <location>
        <begin position="1"/>
        <end position="11"/>
    </location>
</feature>
<evidence type="ECO:0000313" key="3">
    <source>
        <dbReference type="Proteomes" id="UP000305848"/>
    </source>
</evidence>
<comment type="caution">
    <text evidence="2">The sequence shown here is derived from an EMBL/GenBank/DDBJ whole genome shotgun (WGS) entry which is preliminary data.</text>
</comment>
<dbReference type="EMBL" id="SZQL01000002">
    <property type="protein sequence ID" value="TKK70892.1"/>
    <property type="molecule type" value="Genomic_DNA"/>
</dbReference>
<dbReference type="AlphaFoldDB" id="A0A4U3L794"/>
<accession>A0A4U3L794</accession>
<sequence>MENNQKNDKPTTDAMKGYNPTDRDFQRTPEETDRIDQSEIDANQEEANKNTERANTKPEKDKMNN</sequence>
<organism evidence="2 3">
    <name type="scientific">Ilyomonas limi</name>
    <dbReference type="NCBI Taxonomy" id="2575867"/>
    <lineage>
        <taxon>Bacteria</taxon>
        <taxon>Pseudomonadati</taxon>
        <taxon>Bacteroidota</taxon>
        <taxon>Chitinophagia</taxon>
        <taxon>Chitinophagales</taxon>
        <taxon>Chitinophagaceae</taxon>
        <taxon>Ilyomonas</taxon>
    </lineage>
</organism>